<gene>
    <name evidence="1" type="ORF">BOH66_13485</name>
</gene>
<name>A0A1P8UAK4_9MICO</name>
<dbReference type="Proteomes" id="UP000187185">
    <property type="component" value="Chromosome"/>
</dbReference>
<evidence type="ECO:0000313" key="1">
    <source>
        <dbReference type="EMBL" id="APZ35149.1"/>
    </source>
</evidence>
<sequence>MTDTIGGIGVALVPHIYGASQLGVLSVTAPGPAHPRVEYVGGDLFVGLDERRDGAATAVTEGQADAWPQPFREALLAALGAATALPDAVEGATVITDEADAAAILLEPARLAGRQLSGAPVVLALARDRVVLVGADDEAALTRALDLAEELYDAGGPLVSAHPIVLQDDAWAPFDWRERVPSLRPRFERVLRLFSVRAYEAQTVALQRPDVHIADPKIRVLDDGVTVTFATWPKGTATLLPVVDNVIIADPSGQLSVATMAEFLDAAGDAVVRTGLSPARYFVPGERPRDTGA</sequence>
<proteinExistence type="predicted"/>
<dbReference type="EMBL" id="CP018762">
    <property type="protein sequence ID" value="APZ35149.1"/>
    <property type="molecule type" value="Genomic_DNA"/>
</dbReference>
<dbReference type="STRING" id="36805.BOH66_13485"/>
<reference evidence="1 2" key="1">
    <citation type="submission" date="2016-12" db="EMBL/GenBank/DDBJ databases">
        <title>Complete genome sequence of Microbacterium aurum KACC 15219.</title>
        <authorList>
            <person name="Jung Y."/>
            <person name="Shin J.-H."/>
            <person name="Lee Y.-J."/>
            <person name="Yi H."/>
            <person name="Bahn Y.-S."/>
            <person name="Kim J.F."/>
            <person name="Lee D.-W."/>
        </authorList>
    </citation>
    <scope>NUCLEOTIDE SEQUENCE [LARGE SCALE GENOMIC DNA]</scope>
    <source>
        <strain evidence="1 2">KACC 15219</strain>
    </source>
</reference>
<evidence type="ECO:0000313" key="2">
    <source>
        <dbReference type="Proteomes" id="UP000187185"/>
    </source>
</evidence>
<dbReference type="RefSeq" id="WP_076691528.1">
    <property type="nucleotide sequence ID" value="NZ_CP018762.1"/>
</dbReference>
<organism evidence="1 2">
    <name type="scientific">Microbacterium aurum</name>
    <dbReference type="NCBI Taxonomy" id="36805"/>
    <lineage>
        <taxon>Bacteria</taxon>
        <taxon>Bacillati</taxon>
        <taxon>Actinomycetota</taxon>
        <taxon>Actinomycetes</taxon>
        <taxon>Micrococcales</taxon>
        <taxon>Microbacteriaceae</taxon>
        <taxon>Microbacterium</taxon>
    </lineage>
</organism>
<dbReference type="KEGG" id="maur:BOH66_13485"/>
<accession>A0A1P8UAK4</accession>
<dbReference type="OrthoDB" id="5054400at2"/>
<keyword evidence="2" id="KW-1185">Reference proteome</keyword>
<protein>
    <submittedName>
        <fullName evidence="1">Uncharacterized protein</fullName>
    </submittedName>
</protein>
<dbReference type="AlphaFoldDB" id="A0A1P8UAK4"/>